<dbReference type="PANTHER" id="PTHR48258">
    <property type="entry name" value="DUF4218 DOMAIN-CONTAINING PROTEIN-RELATED"/>
    <property type="match status" value="1"/>
</dbReference>
<sequence length="467" mass="53923">MKSHDYHIFMHQILPFCLRGLMSPDVSMTIMRLCRIFRRLCVKTWDPNEYSSLCEDVAVTLSLLEIHFPPSFFDVMTHLTVHLVEELEICGPVTTRWMYPVERYLGVLKRYVRSKARPEGCMAEGYITEEALGFITEYMEEFVPIKTRVWDAEEEEGVSGEVLQERGKVRHLAEWEWNLAHKYVLQNSRCMQFLVREYDHLQDTKQLPPELDLPSWISSTVDRFGAGADIEKEIRCLAYPPAFRCKAYKKIQAYGNHYRVCGAGMEKYNTYDCGVASTFEQDTSGGPRKTAVSYVGVLEEILSLDYGSLDHPVILFKCKWVVADWTSSRPSMKLDRQGFLLVNFSRVLSPSEDPYVFPSQVEQVFFGDVEGSPGWKIVMRKDARSKRIVEETSDIDAWEDTDVVGLRAPVQLETALPVSNLVGAEPLSRRDKMDLLETMRNLDVEEEKEEEEEEEEMEEMEGEFNES</sequence>
<dbReference type="Pfam" id="PF13960">
    <property type="entry name" value="DUF4218"/>
    <property type="match status" value="1"/>
</dbReference>
<evidence type="ECO:0000259" key="3">
    <source>
        <dbReference type="Pfam" id="PF13960"/>
    </source>
</evidence>
<dbReference type="InterPro" id="IPR025312">
    <property type="entry name" value="DUF4216"/>
</dbReference>
<dbReference type="AlphaFoldDB" id="A0ABD3I3I8"/>
<organism evidence="4 5">
    <name type="scientific">Riccia sorocarpa</name>
    <dbReference type="NCBI Taxonomy" id="122646"/>
    <lineage>
        <taxon>Eukaryota</taxon>
        <taxon>Viridiplantae</taxon>
        <taxon>Streptophyta</taxon>
        <taxon>Embryophyta</taxon>
        <taxon>Marchantiophyta</taxon>
        <taxon>Marchantiopsida</taxon>
        <taxon>Marchantiidae</taxon>
        <taxon>Marchantiales</taxon>
        <taxon>Ricciaceae</taxon>
        <taxon>Riccia</taxon>
    </lineage>
</organism>
<comment type="caution">
    <text evidence="4">The sequence shown here is derived from an EMBL/GenBank/DDBJ whole genome shotgun (WGS) entry which is preliminary data.</text>
</comment>
<dbReference type="Proteomes" id="UP001633002">
    <property type="component" value="Unassembled WGS sequence"/>
</dbReference>
<feature type="domain" description="DUF4216" evidence="2">
    <location>
        <begin position="304"/>
        <end position="378"/>
    </location>
</feature>
<gene>
    <name evidence="4" type="ORF">R1sor_012229</name>
</gene>
<feature type="compositionally biased region" description="Acidic residues" evidence="1">
    <location>
        <begin position="444"/>
        <end position="467"/>
    </location>
</feature>
<protein>
    <recommendedName>
        <fullName evidence="6">DUF4218 domain-containing protein</fullName>
    </recommendedName>
</protein>
<dbReference type="Pfam" id="PF13952">
    <property type="entry name" value="DUF4216"/>
    <property type="match status" value="1"/>
</dbReference>
<dbReference type="InterPro" id="IPR025452">
    <property type="entry name" value="DUF4218"/>
</dbReference>
<evidence type="ECO:0000256" key="1">
    <source>
        <dbReference type="SAM" id="MobiDB-lite"/>
    </source>
</evidence>
<evidence type="ECO:0000259" key="2">
    <source>
        <dbReference type="Pfam" id="PF13952"/>
    </source>
</evidence>
<feature type="region of interest" description="Disordered" evidence="1">
    <location>
        <begin position="439"/>
        <end position="467"/>
    </location>
</feature>
<proteinExistence type="predicted"/>
<reference evidence="4 5" key="1">
    <citation type="submission" date="2024-09" db="EMBL/GenBank/DDBJ databases">
        <title>Chromosome-scale assembly of Riccia sorocarpa.</title>
        <authorList>
            <person name="Paukszto L."/>
        </authorList>
    </citation>
    <scope>NUCLEOTIDE SEQUENCE [LARGE SCALE GENOMIC DNA]</scope>
    <source>
        <strain evidence="4">LP-2024</strain>
        <tissue evidence="4">Aerial parts of the thallus</tissue>
    </source>
</reference>
<feature type="domain" description="DUF4218" evidence="3">
    <location>
        <begin position="40"/>
        <end position="142"/>
    </location>
</feature>
<accession>A0ABD3I3I8</accession>
<evidence type="ECO:0000313" key="5">
    <source>
        <dbReference type="Proteomes" id="UP001633002"/>
    </source>
</evidence>
<evidence type="ECO:0000313" key="4">
    <source>
        <dbReference type="EMBL" id="KAL3698153.1"/>
    </source>
</evidence>
<dbReference type="EMBL" id="JBJQOH010000002">
    <property type="protein sequence ID" value="KAL3698153.1"/>
    <property type="molecule type" value="Genomic_DNA"/>
</dbReference>
<name>A0ABD3I3I8_9MARC</name>
<keyword evidence="5" id="KW-1185">Reference proteome</keyword>
<evidence type="ECO:0008006" key="6">
    <source>
        <dbReference type="Google" id="ProtNLM"/>
    </source>
</evidence>